<proteinExistence type="predicted"/>
<keyword evidence="4" id="KW-0479">Metal-binding</keyword>
<organism evidence="14 15">
    <name type="scientific">Chaetoceros tenuissimus</name>
    <dbReference type="NCBI Taxonomy" id="426638"/>
    <lineage>
        <taxon>Eukaryota</taxon>
        <taxon>Sar</taxon>
        <taxon>Stramenopiles</taxon>
        <taxon>Ochrophyta</taxon>
        <taxon>Bacillariophyta</taxon>
        <taxon>Coscinodiscophyceae</taxon>
        <taxon>Chaetocerotophycidae</taxon>
        <taxon>Chaetocerotales</taxon>
        <taxon>Chaetocerotaceae</taxon>
        <taxon>Chaetoceros</taxon>
    </lineage>
</organism>
<dbReference type="InterPro" id="IPR000197">
    <property type="entry name" value="Znf_TAZ"/>
</dbReference>
<dbReference type="PANTHER" id="PTHR13808:SF1">
    <property type="entry name" value="HISTONE ACETYLTRANSFERASE"/>
    <property type="match status" value="1"/>
</dbReference>
<name>A0AAD3CMU1_9STRA</name>
<keyword evidence="9" id="KW-0804">Transcription</keyword>
<protein>
    <recommendedName>
        <fullName evidence="2">histone acetyltransferase</fullName>
        <ecNumber evidence="2">2.3.1.48</ecNumber>
    </recommendedName>
</protein>
<evidence type="ECO:0000256" key="11">
    <source>
        <dbReference type="ARBA" id="ARBA00048017"/>
    </source>
</evidence>
<dbReference type="PANTHER" id="PTHR13808">
    <property type="entry name" value="CBP/P300-RELATED"/>
    <property type="match status" value="1"/>
</dbReference>
<dbReference type="InterPro" id="IPR013178">
    <property type="entry name" value="Histone_AcTrfase_Rtt109/CBP"/>
</dbReference>
<evidence type="ECO:0000256" key="7">
    <source>
        <dbReference type="ARBA" id="ARBA00022853"/>
    </source>
</evidence>
<feature type="domain" description="TAZ-type" evidence="13">
    <location>
        <begin position="100"/>
        <end position="175"/>
    </location>
</feature>
<comment type="subcellular location">
    <subcellularLocation>
        <location evidence="1">Nucleus</location>
    </subcellularLocation>
</comment>
<keyword evidence="15" id="KW-1185">Reference proteome</keyword>
<accession>A0AAD3CMU1</accession>
<evidence type="ECO:0000256" key="8">
    <source>
        <dbReference type="ARBA" id="ARBA00023015"/>
    </source>
</evidence>
<keyword evidence="10" id="KW-0539">Nucleus</keyword>
<evidence type="ECO:0000256" key="10">
    <source>
        <dbReference type="ARBA" id="ARBA00023242"/>
    </source>
</evidence>
<evidence type="ECO:0000256" key="3">
    <source>
        <dbReference type="ARBA" id="ARBA00022679"/>
    </source>
</evidence>
<comment type="caution">
    <text evidence="14">The sequence shown here is derived from an EMBL/GenBank/DDBJ whole genome shotgun (WGS) entry which is preliminary data.</text>
</comment>
<evidence type="ECO:0000313" key="15">
    <source>
        <dbReference type="Proteomes" id="UP001054902"/>
    </source>
</evidence>
<feature type="region of interest" description="Disordered" evidence="12">
    <location>
        <begin position="185"/>
        <end position="213"/>
    </location>
</feature>
<keyword evidence="3" id="KW-0808">Transferase</keyword>
<dbReference type="GO" id="GO:0008270">
    <property type="term" value="F:zinc ion binding"/>
    <property type="evidence" value="ECO:0007669"/>
    <property type="project" value="UniProtKB-KW"/>
</dbReference>
<keyword evidence="6" id="KW-0862">Zinc</keyword>
<dbReference type="EMBL" id="BLLK01000023">
    <property type="protein sequence ID" value="GFH47826.1"/>
    <property type="molecule type" value="Genomic_DNA"/>
</dbReference>
<dbReference type="GO" id="GO:0004402">
    <property type="term" value="F:histone acetyltransferase activity"/>
    <property type="evidence" value="ECO:0007669"/>
    <property type="project" value="InterPro"/>
</dbReference>
<sequence>MKILLQHISSCRQDKSGGCIECKETSNLIGIHTLSCKSKNCKVPRCELIKEKRKHKMQIEQIKTVKSTTAAATVKEDDTKTLSNDMLEQKIENVIFTTDQGDDEKWKPYVKLLEHASLCKSSKCAPNCAKMKESLQHNIASCRQRNCMSCKHVICLVRYHVISCKTNNCKVQMCNLVKEISRKLEDEKSDTGPTPAQAPHAASDITEEHKVTRQGVDRKIKALMNEDESLKAYRIAREKSIDDFTEAFEEFMLWSLSDEADLNPKKFAKQASGIAKLLIAGKISIETLLEKRDSTIASIEVQTKEYEYQQSLKLLLAGMKFESPKYQDEFIEQLDEALSRRNWDILGKPPILIFLYDSFQEVLSKWSSSSKLCLNDELIFITTSKIDFDESFTLMLQNVIRD</sequence>
<evidence type="ECO:0000256" key="5">
    <source>
        <dbReference type="ARBA" id="ARBA00022771"/>
    </source>
</evidence>
<evidence type="ECO:0000256" key="2">
    <source>
        <dbReference type="ARBA" id="ARBA00013184"/>
    </source>
</evidence>
<dbReference type="Gene3D" id="1.20.1020.10">
    <property type="entry name" value="TAZ domain"/>
    <property type="match status" value="2"/>
</dbReference>
<gene>
    <name evidence="14" type="ORF">CTEN210_04302</name>
</gene>
<keyword evidence="8" id="KW-0805">Transcription regulation</keyword>
<dbReference type="SUPFAM" id="SSF57933">
    <property type="entry name" value="TAZ domain"/>
    <property type="match status" value="2"/>
</dbReference>
<dbReference type="GO" id="GO:0005667">
    <property type="term" value="C:transcription regulator complex"/>
    <property type="evidence" value="ECO:0007669"/>
    <property type="project" value="TreeGrafter"/>
</dbReference>
<evidence type="ECO:0000256" key="12">
    <source>
        <dbReference type="SAM" id="MobiDB-lite"/>
    </source>
</evidence>
<evidence type="ECO:0000256" key="6">
    <source>
        <dbReference type="ARBA" id="ARBA00022833"/>
    </source>
</evidence>
<dbReference type="GO" id="GO:0005634">
    <property type="term" value="C:nucleus"/>
    <property type="evidence" value="ECO:0007669"/>
    <property type="project" value="UniProtKB-SubCell"/>
</dbReference>
<dbReference type="GO" id="GO:0000123">
    <property type="term" value="C:histone acetyltransferase complex"/>
    <property type="evidence" value="ECO:0007669"/>
    <property type="project" value="TreeGrafter"/>
</dbReference>
<dbReference type="GO" id="GO:0003713">
    <property type="term" value="F:transcription coactivator activity"/>
    <property type="evidence" value="ECO:0007669"/>
    <property type="project" value="TreeGrafter"/>
</dbReference>
<comment type="catalytic activity">
    <reaction evidence="11">
        <text>L-lysyl-[protein] + acetyl-CoA = N(6)-acetyl-L-lysyl-[protein] + CoA + H(+)</text>
        <dbReference type="Rhea" id="RHEA:45948"/>
        <dbReference type="Rhea" id="RHEA-COMP:9752"/>
        <dbReference type="Rhea" id="RHEA-COMP:10731"/>
        <dbReference type="ChEBI" id="CHEBI:15378"/>
        <dbReference type="ChEBI" id="CHEBI:29969"/>
        <dbReference type="ChEBI" id="CHEBI:57287"/>
        <dbReference type="ChEBI" id="CHEBI:57288"/>
        <dbReference type="ChEBI" id="CHEBI:61930"/>
        <dbReference type="EC" id="2.3.1.48"/>
    </reaction>
</comment>
<dbReference type="InterPro" id="IPR035898">
    <property type="entry name" value="TAZ_dom_sf"/>
</dbReference>
<dbReference type="AlphaFoldDB" id="A0AAD3CMU1"/>
<evidence type="ECO:0000256" key="9">
    <source>
        <dbReference type="ARBA" id="ARBA00023163"/>
    </source>
</evidence>
<keyword evidence="7" id="KW-0156">Chromatin regulator</keyword>
<dbReference type="Pfam" id="PF02135">
    <property type="entry name" value="zf-TAZ"/>
    <property type="match status" value="1"/>
</dbReference>
<dbReference type="Proteomes" id="UP001054902">
    <property type="component" value="Unassembled WGS sequence"/>
</dbReference>
<dbReference type="SMART" id="SM00551">
    <property type="entry name" value="ZnF_TAZ"/>
    <property type="match status" value="1"/>
</dbReference>
<evidence type="ECO:0000313" key="14">
    <source>
        <dbReference type="EMBL" id="GFH47826.1"/>
    </source>
</evidence>
<dbReference type="GO" id="GO:0045944">
    <property type="term" value="P:positive regulation of transcription by RNA polymerase II"/>
    <property type="evidence" value="ECO:0007669"/>
    <property type="project" value="TreeGrafter"/>
</dbReference>
<dbReference type="EC" id="2.3.1.48" evidence="2"/>
<dbReference type="GO" id="GO:0031490">
    <property type="term" value="F:chromatin DNA binding"/>
    <property type="evidence" value="ECO:0007669"/>
    <property type="project" value="TreeGrafter"/>
</dbReference>
<evidence type="ECO:0000259" key="13">
    <source>
        <dbReference type="SMART" id="SM00551"/>
    </source>
</evidence>
<reference evidence="14 15" key="1">
    <citation type="journal article" date="2021" name="Sci. Rep.">
        <title>The genome of the diatom Chaetoceros tenuissimus carries an ancient integrated fragment of an extant virus.</title>
        <authorList>
            <person name="Hongo Y."/>
            <person name="Kimura K."/>
            <person name="Takaki Y."/>
            <person name="Yoshida Y."/>
            <person name="Baba S."/>
            <person name="Kobayashi G."/>
            <person name="Nagasaki K."/>
            <person name="Hano T."/>
            <person name="Tomaru Y."/>
        </authorList>
    </citation>
    <scope>NUCLEOTIDE SEQUENCE [LARGE SCALE GENOMIC DNA]</scope>
    <source>
        <strain evidence="14 15">NIES-3715</strain>
    </source>
</reference>
<evidence type="ECO:0000256" key="1">
    <source>
        <dbReference type="ARBA" id="ARBA00004123"/>
    </source>
</evidence>
<keyword evidence="5" id="KW-0863">Zinc-finger</keyword>
<evidence type="ECO:0000256" key="4">
    <source>
        <dbReference type="ARBA" id="ARBA00022723"/>
    </source>
</evidence>